<evidence type="ECO:0000259" key="2">
    <source>
        <dbReference type="PROSITE" id="PS50983"/>
    </source>
</evidence>
<reference evidence="3 4" key="1">
    <citation type="submission" date="2020-08" db="EMBL/GenBank/DDBJ databases">
        <title>Genomic Encyclopedia of Type Strains, Phase IV (KMG-IV): sequencing the most valuable type-strain genomes for metagenomic binning, comparative biology and taxonomic classification.</title>
        <authorList>
            <person name="Goeker M."/>
        </authorList>
    </citation>
    <scope>NUCLEOTIDE SEQUENCE [LARGE SCALE GENOMIC DNA]</scope>
    <source>
        <strain evidence="3 4">DSM 106739</strain>
    </source>
</reference>
<gene>
    <name evidence="3" type="ORF">GGR36_003703</name>
</gene>
<evidence type="ECO:0000313" key="3">
    <source>
        <dbReference type="EMBL" id="MBB4014357.1"/>
    </source>
</evidence>
<dbReference type="InterPro" id="IPR002491">
    <property type="entry name" value="ABC_transptr_periplasmic_BD"/>
</dbReference>
<dbReference type="Gene3D" id="3.40.50.1980">
    <property type="entry name" value="Nitrogenase molybdenum iron protein domain"/>
    <property type="match status" value="2"/>
</dbReference>
<dbReference type="PANTHER" id="PTHR30535:SF34">
    <property type="entry name" value="MOLYBDATE-BINDING PROTEIN MOLA"/>
    <property type="match status" value="1"/>
</dbReference>
<dbReference type="InterPro" id="IPR050902">
    <property type="entry name" value="ABC_Transporter_SBP"/>
</dbReference>
<dbReference type="SUPFAM" id="SSF53807">
    <property type="entry name" value="Helical backbone' metal receptor"/>
    <property type="match status" value="1"/>
</dbReference>
<dbReference type="InterPro" id="IPR054828">
    <property type="entry name" value="Vit_B12_bind_prot"/>
</dbReference>
<evidence type="ECO:0000256" key="1">
    <source>
        <dbReference type="ARBA" id="ARBA00022729"/>
    </source>
</evidence>
<proteinExistence type="predicted"/>
<keyword evidence="4" id="KW-1185">Reference proteome</keyword>
<organism evidence="3 4">
    <name type="scientific">Niveibacterium umoris</name>
    <dbReference type="NCBI Taxonomy" id="1193620"/>
    <lineage>
        <taxon>Bacteria</taxon>
        <taxon>Pseudomonadati</taxon>
        <taxon>Pseudomonadota</taxon>
        <taxon>Betaproteobacteria</taxon>
        <taxon>Rhodocyclales</taxon>
        <taxon>Rhodocyclaceae</taxon>
        <taxon>Niveibacterium</taxon>
    </lineage>
</organism>
<accession>A0A840BVL6</accession>
<dbReference type="RefSeq" id="WP_338086716.1">
    <property type="nucleotide sequence ID" value="NZ_BAABLE010000005.1"/>
</dbReference>
<comment type="caution">
    <text evidence="3">The sequence shown here is derived from an EMBL/GenBank/DDBJ whole genome shotgun (WGS) entry which is preliminary data.</text>
</comment>
<dbReference type="Proteomes" id="UP000561045">
    <property type="component" value="Unassembled WGS sequence"/>
</dbReference>
<dbReference type="PANTHER" id="PTHR30535">
    <property type="entry name" value="VITAMIN B12-BINDING PROTEIN"/>
    <property type="match status" value="1"/>
</dbReference>
<protein>
    <submittedName>
        <fullName evidence="3">Iron complex transport system substrate-binding protein</fullName>
    </submittedName>
</protein>
<feature type="domain" description="Fe/B12 periplasmic-binding" evidence="2">
    <location>
        <begin position="19"/>
        <end position="275"/>
    </location>
</feature>
<keyword evidence="1" id="KW-0732">Signal</keyword>
<dbReference type="Pfam" id="PF01497">
    <property type="entry name" value="Peripla_BP_2"/>
    <property type="match status" value="1"/>
</dbReference>
<sequence length="275" mass="29635">MSVLDDTGATVTLAAPAKRIVSLAPHATELLFAAGAGPRVVAVTEYSDFPPAATKLPRIGGYNAVDLERIVALKPDLVVAWASGNPKAQVDRIKALGIPVFLSEPRKFETIATNLERLGMLAGTAPDGARAASTLREGLSRLRTRHQNLPPLRVFYQVWSDPLQTLNGQHLVSEVLRLCGGTNIFANLEPIAPTVTREAVLKAAPEAILTGREPDTDKGSLDAWKAWPQLPAVAHDNLFYVNGDYLNRPGPRILAGAEEVCGRLETARQHARPPR</sequence>
<evidence type="ECO:0000313" key="4">
    <source>
        <dbReference type="Proteomes" id="UP000561045"/>
    </source>
</evidence>
<name>A0A840BVL6_9RHOO</name>
<dbReference type="GO" id="GO:0071281">
    <property type="term" value="P:cellular response to iron ion"/>
    <property type="evidence" value="ECO:0007669"/>
    <property type="project" value="TreeGrafter"/>
</dbReference>
<dbReference type="EMBL" id="JACIET010000002">
    <property type="protein sequence ID" value="MBB4014357.1"/>
    <property type="molecule type" value="Genomic_DNA"/>
</dbReference>
<dbReference type="NCBIfam" id="NF038402">
    <property type="entry name" value="TroA_like"/>
    <property type="match status" value="1"/>
</dbReference>
<dbReference type="AlphaFoldDB" id="A0A840BVL6"/>
<dbReference type="CDD" id="cd01144">
    <property type="entry name" value="BtuF"/>
    <property type="match status" value="1"/>
</dbReference>
<dbReference type="PROSITE" id="PS50983">
    <property type="entry name" value="FE_B12_PBP"/>
    <property type="match status" value="1"/>
</dbReference>